<dbReference type="PANTHER" id="PTHR48277:SF1">
    <property type="entry name" value="MITOCHONDRIAL RIBOSOMAL PROTEIN S5"/>
    <property type="match status" value="1"/>
</dbReference>
<dbReference type="Pfam" id="PF00333">
    <property type="entry name" value="Ribosomal_S5"/>
    <property type="match status" value="1"/>
</dbReference>
<name>A0A1E7EQX8_9STRA</name>
<comment type="similarity">
    <text evidence="2 6">Belongs to the universal ribosomal protein uS5 family.</text>
</comment>
<gene>
    <name evidence="8" type="ORF">FRACYDRAFT_196691</name>
</gene>
<dbReference type="PANTHER" id="PTHR48277">
    <property type="entry name" value="MITOCHONDRIAL RIBOSOMAL PROTEIN S5"/>
    <property type="match status" value="1"/>
</dbReference>
<dbReference type="InterPro" id="IPR013810">
    <property type="entry name" value="Ribosomal_uS5_N"/>
</dbReference>
<evidence type="ECO:0000256" key="2">
    <source>
        <dbReference type="ARBA" id="ARBA00008945"/>
    </source>
</evidence>
<organism evidence="8 9">
    <name type="scientific">Fragilariopsis cylindrus CCMP1102</name>
    <dbReference type="NCBI Taxonomy" id="635003"/>
    <lineage>
        <taxon>Eukaryota</taxon>
        <taxon>Sar</taxon>
        <taxon>Stramenopiles</taxon>
        <taxon>Ochrophyta</taxon>
        <taxon>Bacillariophyta</taxon>
        <taxon>Bacillariophyceae</taxon>
        <taxon>Bacillariophycidae</taxon>
        <taxon>Bacillariales</taxon>
        <taxon>Bacillariaceae</taxon>
        <taxon>Fragilariopsis</taxon>
    </lineage>
</organism>
<dbReference type="GO" id="GO:0005840">
    <property type="term" value="C:ribosome"/>
    <property type="evidence" value="ECO:0007669"/>
    <property type="project" value="UniProtKB-KW"/>
</dbReference>
<dbReference type="KEGG" id="fcy:FRACYDRAFT_196691"/>
<evidence type="ECO:0000256" key="4">
    <source>
        <dbReference type="ARBA" id="ARBA00023274"/>
    </source>
</evidence>
<dbReference type="SUPFAM" id="SSF54768">
    <property type="entry name" value="dsRNA-binding domain-like"/>
    <property type="match status" value="1"/>
</dbReference>
<dbReference type="FunFam" id="3.30.230.10:FF:000002">
    <property type="entry name" value="30S ribosomal protein S5"/>
    <property type="match status" value="1"/>
</dbReference>
<dbReference type="AlphaFoldDB" id="A0A1E7EQX8"/>
<dbReference type="GO" id="GO:0006412">
    <property type="term" value="P:translation"/>
    <property type="evidence" value="ECO:0007669"/>
    <property type="project" value="InterPro"/>
</dbReference>
<dbReference type="Proteomes" id="UP000095751">
    <property type="component" value="Unassembled WGS sequence"/>
</dbReference>
<keyword evidence="4 5" id="KW-0687">Ribonucleoprotein</keyword>
<comment type="subcellular location">
    <subcellularLocation>
        <location evidence="1">Plastid</location>
        <location evidence="1">Chloroplast</location>
    </subcellularLocation>
</comment>
<keyword evidence="3 5" id="KW-0689">Ribosomal protein</keyword>
<dbReference type="EMBL" id="KV784381">
    <property type="protein sequence ID" value="OEU08388.1"/>
    <property type="molecule type" value="Genomic_DNA"/>
</dbReference>
<evidence type="ECO:0000313" key="9">
    <source>
        <dbReference type="Proteomes" id="UP000095751"/>
    </source>
</evidence>
<dbReference type="GO" id="GO:1990904">
    <property type="term" value="C:ribonucleoprotein complex"/>
    <property type="evidence" value="ECO:0007669"/>
    <property type="project" value="UniProtKB-UniRule"/>
</dbReference>
<reference evidence="8 9" key="1">
    <citation type="submission" date="2016-09" db="EMBL/GenBank/DDBJ databases">
        <title>Extensive genetic diversity and differential bi-allelic expression allows diatom success in the polar Southern Ocean.</title>
        <authorList>
            <consortium name="DOE Joint Genome Institute"/>
            <person name="Mock T."/>
            <person name="Otillar R.P."/>
            <person name="Strauss J."/>
            <person name="Dupont C."/>
            <person name="Frickenhaus S."/>
            <person name="Maumus F."/>
            <person name="Mcmullan M."/>
            <person name="Sanges R."/>
            <person name="Schmutz J."/>
            <person name="Toseland A."/>
            <person name="Valas R."/>
            <person name="Veluchamy A."/>
            <person name="Ward B.J."/>
            <person name="Allen A."/>
            <person name="Barry K."/>
            <person name="Falciatore A."/>
            <person name="Ferrante M."/>
            <person name="Fortunato A.E."/>
            <person name="Gloeckner G."/>
            <person name="Gruber A."/>
            <person name="Hipkin R."/>
            <person name="Janech M."/>
            <person name="Kroth P."/>
            <person name="Leese F."/>
            <person name="Lindquist E."/>
            <person name="Lyon B.R."/>
            <person name="Martin J."/>
            <person name="Mayer C."/>
            <person name="Parker M."/>
            <person name="Quesneville H."/>
            <person name="Raymond J."/>
            <person name="Uhlig C."/>
            <person name="Valentin K.U."/>
            <person name="Worden A.Z."/>
            <person name="Armbrust E.V."/>
            <person name="Bowler C."/>
            <person name="Green B."/>
            <person name="Moulton V."/>
            <person name="Van Oosterhout C."/>
            <person name="Grigoriev I."/>
        </authorList>
    </citation>
    <scope>NUCLEOTIDE SEQUENCE [LARGE SCALE GENOMIC DNA]</scope>
    <source>
        <strain evidence="8 9">CCMP1102</strain>
    </source>
</reference>
<dbReference type="OrthoDB" id="309483at2759"/>
<sequence length="158" mass="17676">MLIRTDRVSKMWRGGRVVSFRALVIGGNTKGCGGFGLGKAFEPEDAVEIACRMAKRNIFFVDRFRNMTITRDLVGRQNSCKVQLRVTNNGLRGNPLCCEILKLFGITNVVAKAHGSRNHYNVVRATFKALLTHESLDDIAMKRGIRLVNLEKAKRLGI</sequence>
<dbReference type="InParanoid" id="A0A1E7EQX8"/>
<dbReference type="SUPFAM" id="SSF54211">
    <property type="entry name" value="Ribosomal protein S5 domain 2-like"/>
    <property type="match status" value="1"/>
</dbReference>
<proteinExistence type="inferred from homology"/>
<evidence type="ECO:0000313" key="8">
    <source>
        <dbReference type="EMBL" id="OEU08388.1"/>
    </source>
</evidence>
<dbReference type="InterPro" id="IPR020568">
    <property type="entry name" value="Ribosomal_Su5_D2-typ_SF"/>
</dbReference>
<dbReference type="Pfam" id="PF03719">
    <property type="entry name" value="Ribosomal_S5_C"/>
    <property type="match status" value="1"/>
</dbReference>
<evidence type="ECO:0000256" key="3">
    <source>
        <dbReference type="ARBA" id="ARBA00022980"/>
    </source>
</evidence>
<dbReference type="InterPro" id="IPR000851">
    <property type="entry name" value="Ribosomal_uS5"/>
</dbReference>
<dbReference type="Gene3D" id="3.30.160.20">
    <property type="match status" value="1"/>
</dbReference>
<evidence type="ECO:0000256" key="6">
    <source>
        <dbReference type="RuleBase" id="RU003823"/>
    </source>
</evidence>
<dbReference type="GO" id="GO:0003723">
    <property type="term" value="F:RNA binding"/>
    <property type="evidence" value="ECO:0007669"/>
    <property type="project" value="InterPro"/>
</dbReference>
<dbReference type="GO" id="GO:0009507">
    <property type="term" value="C:chloroplast"/>
    <property type="evidence" value="ECO:0007669"/>
    <property type="project" value="UniProtKB-SubCell"/>
</dbReference>
<dbReference type="PROSITE" id="PS50881">
    <property type="entry name" value="S5_DSRBD"/>
    <property type="match status" value="1"/>
</dbReference>
<evidence type="ECO:0000256" key="1">
    <source>
        <dbReference type="ARBA" id="ARBA00004229"/>
    </source>
</evidence>
<dbReference type="InterPro" id="IPR014721">
    <property type="entry name" value="Ribsml_uS5_D2-typ_fold_subgr"/>
</dbReference>
<accession>A0A1E7EQX8</accession>
<dbReference type="Gene3D" id="3.30.230.10">
    <property type="match status" value="1"/>
</dbReference>
<feature type="domain" description="S5 DRBM" evidence="7">
    <location>
        <begin position="1"/>
        <end position="61"/>
    </location>
</feature>
<dbReference type="GO" id="GO:0003735">
    <property type="term" value="F:structural constituent of ribosome"/>
    <property type="evidence" value="ECO:0007669"/>
    <property type="project" value="UniProtKB-UniRule"/>
</dbReference>
<evidence type="ECO:0000259" key="7">
    <source>
        <dbReference type="PROSITE" id="PS50881"/>
    </source>
</evidence>
<dbReference type="InterPro" id="IPR005324">
    <property type="entry name" value="Ribosomal_uS5_C"/>
</dbReference>
<keyword evidence="9" id="KW-1185">Reference proteome</keyword>
<evidence type="ECO:0000256" key="5">
    <source>
        <dbReference type="PROSITE-ProRule" id="PRU00268"/>
    </source>
</evidence>
<protein>
    <submittedName>
        <fullName evidence="8">30S ribosomal protein S5</fullName>
    </submittedName>
</protein>